<dbReference type="EnsemblMetazoa" id="XM_050660244.1">
    <property type="protein sequence ID" value="XP_050516201.1"/>
    <property type="gene ID" value="LOC126891065"/>
</dbReference>
<feature type="region of interest" description="Disordered" evidence="1">
    <location>
        <begin position="1"/>
        <end position="47"/>
    </location>
</feature>
<dbReference type="RefSeq" id="XP_050516201.1">
    <property type="nucleotide sequence ID" value="XM_050660244.1"/>
</dbReference>
<dbReference type="Proteomes" id="UP001652700">
    <property type="component" value="Unplaced"/>
</dbReference>
<feature type="region of interest" description="Disordered" evidence="1">
    <location>
        <begin position="109"/>
        <end position="177"/>
    </location>
</feature>
<feature type="compositionally biased region" description="Pro residues" evidence="1">
    <location>
        <begin position="147"/>
        <end position="156"/>
    </location>
</feature>
<keyword evidence="3" id="KW-1185">Reference proteome</keyword>
<evidence type="ECO:0000313" key="3">
    <source>
        <dbReference type="Proteomes" id="UP001652700"/>
    </source>
</evidence>
<feature type="compositionally biased region" description="Low complexity" evidence="1">
    <location>
        <begin position="109"/>
        <end position="132"/>
    </location>
</feature>
<feature type="compositionally biased region" description="Basic and acidic residues" evidence="1">
    <location>
        <begin position="17"/>
        <end position="27"/>
    </location>
</feature>
<feature type="compositionally biased region" description="Polar residues" evidence="1">
    <location>
        <begin position="159"/>
        <end position="168"/>
    </location>
</feature>
<accession>A0ABM5L187</accession>
<feature type="region of interest" description="Disordered" evidence="1">
    <location>
        <begin position="218"/>
        <end position="242"/>
    </location>
</feature>
<evidence type="ECO:0000313" key="2">
    <source>
        <dbReference type="EnsemblMetazoa" id="XP_050516201.1"/>
    </source>
</evidence>
<reference evidence="2" key="1">
    <citation type="submission" date="2025-05" db="UniProtKB">
        <authorList>
            <consortium name="EnsemblMetazoa"/>
        </authorList>
    </citation>
    <scope>IDENTIFICATION</scope>
</reference>
<sequence>MATCKELTQMDGEESDDSKRKRDGKKDDEDENPFTKSRKLFRSPAKKDCDNTELKEMMIALMNEVKGIRKDQQSFQEEIRNLKKENCELKGKQNFAPPQWQQPIRQFYPQNQFQQPHRQQNFNQFRQNSNPPAFRTQNQSNVWAPKPGQPKQPRPTPMSGISETTTGGRQKFTPNYRAQPKFTVEELYNIQCHGDEQEENADYNDYYEPEYDNFLQDTYENQPTEYEENVNFREDPPEAAET</sequence>
<name>A0ABM5L187_DIAVI</name>
<proteinExistence type="predicted"/>
<organism evidence="2 3">
    <name type="scientific">Diabrotica virgifera virgifera</name>
    <name type="common">western corn rootworm</name>
    <dbReference type="NCBI Taxonomy" id="50390"/>
    <lineage>
        <taxon>Eukaryota</taxon>
        <taxon>Metazoa</taxon>
        <taxon>Ecdysozoa</taxon>
        <taxon>Arthropoda</taxon>
        <taxon>Hexapoda</taxon>
        <taxon>Insecta</taxon>
        <taxon>Pterygota</taxon>
        <taxon>Neoptera</taxon>
        <taxon>Endopterygota</taxon>
        <taxon>Coleoptera</taxon>
        <taxon>Polyphaga</taxon>
        <taxon>Cucujiformia</taxon>
        <taxon>Chrysomeloidea</taxon>
        <taxon>Chrysomelidae</taxon>
        <taxon>Galerucinae</taxon>
        <taxon>Diabroticina</taxon>
        <taxon>Diabroticites</taxon>
        <taxon>Diabrotica</taxon>
    </lineage>
</organism>
<protein>
    <submittedName>
        <fullName evidence="2">Uncharacterized protein</fullName>
    </submittedName>
</protein>
<evidence type="ECO:0000256" key="1">
    <source>
        <dbReference type="SAM" id="MobiDB-lite"/>
    </source>
</evidence>
<dbReference type="GeneID" id="126891065"/>